<name>A0A8J3G6G9_9BACT</name>
<reference evidence="3" key="1">
    <citation type="journal article" date="2014" name="Int. J. Syst. Evol. Microbiol.">
        <title>Complete genome sequence of Corynebacterium casei LMG S-19264T (=DSM 44701T), isolated from a smear-ripened cheese.</title>
        <authorList>
            <consortium name="US DOE Joint Genome Institute (JGI-PGF)"/>
            <person name="Walter F."/>
            <person name="Albersmeier A."/>
            <person name="Kalinowski J."/>
            <person name="Ruckert C."/>
        </authorList>
    </citation>
    <scope>NUCLEOTIDE SEQUENCE</scope>
    <source>
        <strain evidence="3">KCTC 23224</strain>
    </source>
</reference>
<proteinExistence type="predicted"/>
<dbReference type="Pfam" id="PF13635">
    <property type="entry name" value="DUF4143"/>
    <property type="match status" value="1"/>
</dbReference>
<accession>A0A8J3G6G9</accession>
<evidence type="ECO:0000313" key="4">
    <source>
        <dbReference type="Proteomes" id="UP000642809"/>
    </source>
</evidence>
<feature type="domain" description="DUF4143" evidence="2">
    <location>
        <begin position="186"/>
        <end position="342"/>
    </location>
</feature>
<keyword evidence="4" id="KW-1185">Reference proteome</keyword>
<dbReference type="InterPro" id="IPR041682">
    <property type="entry name" value="AAA_14"/>
</dbReference>
<evidence type="ECO:0000313" key="3">
    <source>
        <dbReference type="EMBL" id="GHB47850.1"/>
    </source>
</evidence>
<dbReference type="RefSeq" id="WP_189584712.1">
    <property type="nucleotide sequence ID" value="NZ_BMYF01000021.1"/>
</dbReference>
<dbReference type="SUPFAM" id="SSF52540">
    <property type="entry name" value="P-loop containing nucleoside triphosphate hydrolases"/>
    <property type="match status" value="1"/>
</dbReference>
<sequence>MHIKRILHSELSKRVDWKKVIILLGPRQVGKTTLVEELASQLGHDYLLFTGDEFQTVEFLSNPNLEFLKSFIGKHKVIVIDEAQRIPEIGLTLKLMADHFTGIQLIVTGSSSLELASSANEPLTGRKWEYKIFPISWQELTDWQGLAKALPKLEKLLVFGSYPEIISNTGEEIALLQNLSSSYLYKDLLNFKGIRRPELLHKLLQALAWQVGSEVSYNELSRTVQADKSTVSAYIDLLEKAFIIFKLNPFSRNLRSEISSSRKIFFIDNGMRNSIIGNYAALSNRNDIGQLWGNFLISERQKLLSYNGFYGKTYFWRTTRGQEIDYVEEIDGKIFAFEFKWNPKAKSKFPTSFVETYNPVTTQVIHKDNFWQWLGHYPYTNQ</sequence>
<dbReference type="EMBL" id="BMYF01000021">
    <property type="protein sequence ID" value="GHB47850.1"/>
    <property type="molecule type" value="Genomic_DNA"/>
</dbReference>
<dbReference type="PANTHER" id="PTHR43566">
    <property type="entry name" value="CONSERVED PROTEIN"/>
    <property type="match status" value="1"/>
</dbReference>
<organism evidence="3 4">
    <name type="scientific">Mongoliitalea lutea</name>
    <dbReference type="NCBI Taxonomy" id="849756"/>
    <lineage>
        <taxon>Bacteria</taxon>
        <taxon>Pseudomonadati</taxon>
        <taxon>Bacteroidota</taxon>
        <taxon>Cytophagia</taxon>
        <taxon>Cytophagales</taxon>
        <taxon>Cyclobacteriaceae</taxon>
        <taxon>Mongoliitalea</taxon>
    </lineage>
</organism>
<comment type="caution">
    <text evidence="3">The sequence shown here is derived from an EMBL/GenBank/DDBJ whole genome shotgun (WGS) entry which is preliminary data.</text>
</comment>
<evidence type="ECO:0000259" key="1">
    <source>
        <dbReference type="Pfam" id="PF13173"/>
    </source>
</evidence>
<dbReference type="InterPro" id="IPR025420">
    <property type="entry name" value="DUF4143"/>
</dbReference>
<dbReference type="PANTHER" id="PTHR43566:SF1">
    <property type="entry name" value="AAA+ ATPASE DOMAIN-CONTAINING PROTEIN"/>
    <property type="match status" value="1"/>
</dbReference>
<feature type="domain" description="AAA" evidence="1">
    <location>
        <begin position="18"/>
        <end position="140"/>
    </location>
</feature>
<dbReference type="Pfam" id="PF13173">
    <property type="entry name" value="AAA_14"/>
    <property type="match status" value="1"/>
</dbReference>
<dbReference type="Gene3D" id="3.40.50.300">
    <property type="entry name" value="P-loop containing nucleotide triphosphate hydrolases"/>
    <property type="match status" value="1"/>
</dbReference>
<dbReference type="InterPro" id="IPR027417">
    <property type="entry name" value="P-loop_NTPase"/>
</dbReference>
<dbReference type="Proteomes" id="UP000642809">
    <property type="component" value="Unassembled WGS sequence"/>
</dbReference>
<protein>
    <submittedName>
        <fullName evidence="3">ATPase</fullName>
    </submittedName>
</protein>
<gene>
    <name evidence="3" type="ORF">GCM10008106_30870</name>
</gene>
<dbReference type="AlphaFoldDB" id="A0A8J3G6G9"/>
<reference evidence="3" key="2">
    <citation type="submission" date="2020-09" db="EMBL/GenBank/DDBJ databases">
        <authorList>
            <person name="Sun Q."/>
            <person name="Kim S."/>
        </authorList>
    </citation>
    <scope>NUCLEOTIDE SEQUENCE</scope>
    <source>
        <strain evidence="3">KCTC 23224</strain>
    </source>
</reference>
<evidence type="ECO:0000259" key="2">
    <source>
        <dbReference type="Pfam" id="PF13635"/>
    </source>
</evidence>